<evidence type="ECO:0000256" key="1">
    <source>
        <dbReference type="ARBA" id="ARBA00004413"/>
    </source>
</evidence>
<evidence type="ECO:0000313" key="4">
    <source>
        <dbReference type="EMBL" id="CAL0307482.1"/>
    </source>
</evidence>
<protein>
    <recommendedName>
        <fullName evidence="3">PGG domain-containing protein</fullName>
    </recommendedName>
</protein>
<evidence type="ECO:0000259" key="3">
    <source>
        <dbReference type="Pfam" id="PF13962"/>
    </source>
</evidence>
<dbReference type="Pfam" id="PF13962">
    <property type="entry name" value="PGG"/>
    <property type="match status" value="1"/>
</dbReference>
<comment type="subcellular location">
    <subcellularLocation>
        <location evidence="1">Cell membrane</location>
        <topology evidence="1">Peripheral membrane protein</topology>
        <orientation evidence="1">Cytoplasmic side</orientation>
    </subcellularLocation>
</comment>
<accession>A0AAV1WF53</accession>
<dbReference type="InterPro" id="IPR026961">
    <property type="entry name" value="PGG_dom"/>
</dbReference>
<dbReference type="SUPFAM" id="SSF48403">
    <property type="entry name" value="Ankyrin repeat"/>
    <property type="match status" value="1"/>
</dbReference>
<sequence length="505" mass="56971">MTSDVQITMPSPITLQGRRNAGLFQIMIQKNPKLPLIRGHGGMLPVHLAVLTAHHEIVQHLSISSQELLHKMENKDIGRLFFMTISSGMYDVATKLFEQYPHLAVARDGNEQTALHMLARKPSEELYTEEHNKEEGSSRGGVLLQKLWSHIRQLEHEKTLDLISNPSAVLFDAVKYGNVNVVKWLLYMNRELLMQKESNEGRNILHFVILYRQSSIFKLILKMQTVNLIIRAVDKEHNNVLHYAAHLPETSSSLRSNIQMQRELVWFKEVEKNVPGELKTRKNNKGKTPKDVFYGNHKKLSDEVKDEAKGIANSGMLVATLIATVVFAAALTVPGDKGSVWFIVFILTNAVALFSSSASIVSFLSIFTSSKFTESEFIISLHPSLILGLTLLFISIATMVLAFAAASFLIFEHTHKWVAYVVTSLGILPVFAFLALQLTLLDGLLDYFYCFKRYRHSESVLNQQEEAVQVAEITTNKAEDKSNTTNKEYINENGKCELVEEEDPS</sequence>
<keyword evidence="2" id="KW-0472">Membrane</keyword>
<keyword evidence="2" id="KW-1133">Transmembrane helix</keyword>
<organism evidence="4 5">
    <name type="scientific">Lupinus luteus</name>
    <name type="common">European yellow lupine</name>
    <dbReference type="NCBI Taxonomy" id="3873"/>
    <lineage>
        <taxon>Eukaryota</taxon>
        <taxon>Viridiplantae</taxon>
        <taxon>Streptophyta</taxon>
        <taxon>Embryophyta</taxon>
        <taxon>Tracheophyta</taxon>
        <taxon>Spermatophyta</taxon>
        <taxon>Magnoliopsida</taxon>
        <taxon>eudicotyledons</taxon>
        <taxon>Gunneridae</taxon>
        <taxon>Pentapetalae</taxon>
        <taxon>rosids</taxon>
        <taxon>fabids</taxon>
        <taxon>Fabales</taxon>
        <taxon>Fabaceae</taxon>
        <taxon>Papilionoideae</taxon>
        <taxon>50 kb inversion clade</taxon>
        <taxon>genistoids sensu lato</taxon>
        <taxon>core genistoids</taxon>
        <taxon>Genisteae</taxon>
        <taxon>Lupinus</taxon>
    </lineage>
</organism>
<dbReference type="GO" id="GO:0005886">
    <property type="term" value="C:plasma membrane"/>
    <property type="evidence" value="ECO:0007669"/>
    <property type="project" value="UniProtKB-SubCell"/>
</dbReference>
<dbReference type="PANTHER" id="PTHR24177:SF446">
    <property type="entry name" value="ANKYRIN REPEAT-CONTAINING PROTEIN NPR4-LIKE"/>
    <property type="match status" value="1"/>
</dbReference>
<feature type="transmembrane region" description="Helical" evidence="2">
    <location>
        <begin position="315"/>
        <end position="334"/>
    </location>
</feature>
<dbReference type="InterPro" id="IPR036770">
    <property type="entry name" value="Ankyrin_rpt-contain_sf"/>
</dbReference>
<feature type="transmembrane region" description="Helical" evidence="2">
    <location>
        <begin position="385"/>
        <end position="411"/>
    </location>
</feature>
<gene>
    <name evidence="4" type="ORF">LLUT_LOCUS8542</name>
</gene>
<dbReference type="EMBL" id="CAXHTB010000006">
    <property type="protein sequence ID" value="CAL0307482.1"/>
    <property type="molecule type" value="Genomic_DNA"/>
</dbReference>
<reference evidence="4 5" key="1">
    <citation type="submission" date="2024-03" db="EMBL/GenBank/DDBJ databases">
        <authorList>
            <person name="Martinez-Hernandez J."/>
        </authorList>
    </citation>
    <scope>NUCLEOTIDE SEQUENCE [LARGE SCALE GENOMIC DNA]</scope>
</reference>
<comment type="caution">
    <text evidence="4">The sequence shown here is derived from an EMBL/GenBank/DDBJ whole genome shotgun (WGS) entry which is preliminary data.</text>
</comment>
<feature type="transmembrane region" description="Helical" evidence="2">
    <location>
        <begin position="340"/>
        <end position="364"/>
    </location>
</feature>
<evidence type="ECO:0000313" key="5">
    <source>
        <dbReference type="Proteomes" id="UP001497480"/>
    </source>
</evidence>
<dbReference type="Pfam" id="PF12796">
    <property type="entry name" value="Ank_2"/>
    <property type="match status" value="1"/>
</dbReference>
<dbReference type="PANTHER" id="PTHR24177">
    <property type="entry name" value="CASKIN"/>
    <property type="match status" value="1"/>
</dbReference>
<proteinExistence type="predicted"/>
<dbReference type="AlphaFoldDB" id="A0AAV1WF53"/>
<feature type="transmembrane region" description="Helical" evidence="2">
    <location>
        <begin position="417"/>
        <end position="445"/>
    </location>
</feature>
<keyword evidence="5" id="KW-1185">Reference proteome</keyword>
<dbReference type="Proteomes" id="UP001497480">
    <property type="component" value="Unassembled WGS sequence"/>
</dbReference>
<feature type="domain" description="PGG" evidence="3">
    <location>
        <begin position="310"/>
        <end position="409"/>
    </location>
</feature>
<dbReference type="Gene3D" id="1.25.40.20">
    <property type="entry name" value="Ankyrin repeat-containing domain"/>
    <property type="match status" value="2"/>
</dbReference>
<name>A0AAV1WF53_LUPLU</name>
<keyword evidence="2" id="KW-0812">Transmembrane</keyword>
<dbReference type="InterPro" id="IPR002110">
    <property type="entry name" value="Ankyrin_rpt"/>
</dbReference>
<evidence type="ECO:0000256" key="2">
    <source>
        <dbReference type="SAM" id="Phobius"/>
    </source>
</evidence>